<organism evidence="2 3">
    <name type="scientific">Cirrhinus molitorella</name>
    <name type="common">mud carp</name>
    <dbReference type="NCBI Taxonomy" id="172907"/>
    <lineage>
        <taxon>Eukaryota</taxon>
        <taxon>Metazoa</taxon>
        <taxon>Chordata</taxon>
        <taxon>Craniata</taxon>
        <taxon>Vertebrata</taxon>
        <taxon>Euteleostomi</taxon>
        <taxon>Actinopterygii</taxon>
        <taxon>Neopterygii</taxon>
        <taxon>Teleostei</taxon>
        <taxon>Ostariophysi</taxon>
        <taxon>Cypriniformes</taxon>
        <taxon>Cyprinidae</taxon>
        <taxon>Labeoninae</taxon>
        <taxon>Labeonini</taxon>
        <taxon>Cirrhinus</taxon>
    </lineage>
</organism>
<feature type="compositionally biased region" description="Basic and acidic residues" evidence="1">
    <location>
        <begin position="1"/>
        <end position="10"/>
    </location>
</feature>
<reference evidence="2 3" key="1">
    <citation type="submission" date="2023-09" db="EMBL/GenBank/DDBJ databases">
        <authorList>
            <person name="Wang M."/>
        </authorList>
    </citation>
    <scope>NUCLEOTIDE SEQUENCE [LARGE SCALE GENOMIC DNA]</scope>
    <source>
        <strain evidence="2">GT-2023</strain>
        <tissue evidence="2">Liver</tissue>
    </source>
</reference>
<dbReference type="EMBL" id="JAYMGO010000003">
    <property type="protein sequence ID" value="KAL1277457.1"/>
    <property type="molecule type" value="Genomic_DNA"/>
</dbReference>
<feature type="region of interest" description="Disordered" evidence="1">
    <location>
        <begin position="1"/>
        <end position="105"/>
    </location>
</feature>
<sequence length="105" mass="11834">MHEKRQEDIKWMFARNRGPARTNDLIPSTSVAREETGAVDLSSGGDTSTDGESSVTEDSCDDSSDSSSSSSEETPQRRKTKKHKTKKKTKQKRTRRKARSKNMTR</sequence>
<name>A0ABR3NKD0_9TELE</name>
<feature type="compositionally biased region" description="Basic residues" evidence="1">
    <location>
        <begin position="77"/>
        <end position="105"/>
    </location>
</feature>
<keyword evidence="3" id="KW-1185">Reference proteome</keyword>
<comment type="caution">
    <text evidence="2">The sequence shown here is derived from an EMBL/GenBank/DDBJ whole genome shotgun (WGS) entry which is preliminary data.</text>
</comment>
<evidence type="ECO:0000313" key="2">
    <source>
        <dbReference type="EMBL" id="KAL1277457.1"/>
    </source>
</evidence>
<accession>A0ABR3NKD0</accession>
<evidence type="ECO:0000256" key="1">
    <source>
        <dbReference type="SAM" id="MobiDB-lite"/>
    </source>
</evidence>
<proteinExistence type="predicted"/>
<dbReference type="Proteomes" id="UP001558613">
    <property type="component" value="Unassembled WGS sequence"/>
</dbReference>
<evidence type="ECO:0000313" key="3">
    <source>
        <dbReference type="Proteomes" id="UP001558613"/>
    </source>
</evidence>
<feature type="compositionally biased region" description="Low complexity" evidence="1">
    <location>
        <begin position="42"/>
        <end position="57"/>
    </location>
</feature>
<protein>
    <submittedName>
        <fullName evidence="2">Uncharacterized protein</fullName>
    </submittedName>
</protein>
<gene>
    <name evidence="2" type="ORF">QQF64_024130</name>
</gene>